<dbReference type="EMBL" id="OZ026884">
    <property type="protein sequence ID" value="CAL1240642.1"/>
    <property type="molecule type" value="Genomic_DNA"/>
</dbReference>
<gene>
    <name evidence="4" type="ORF">MECH1_V1_1866</name>
</gene>
<evidence type="ECO:0000256" key="1">
    <source>
        <dbReference type="ARBA" id="ARBA00023125"/>
    </source>
</evidence>
<evidence type="ECO:0000256" key="2">
    <source>
        <dbReference type="PROSITE-ProRule" id="PRU00335"/>
    </source>
</evidence>
<feature type="DNA-binding region" description="H-T-H motif" evidence="2">
    <location>
        <begin position="36"/>
        <end position="55"/>
    </location>
</feature>
<dbReference type="PROSITE" id="PS50977">
    <property type="entry name" value="HTH_TETR_2"/>
    <property type="match status" value="1"/>
</dbReference>
<evidence type="ECO:0000259" key="3">
    <source>
        <dbReference type="PROSITE" id="PS50977"/>
    </source>
</evidence>
<dbReference type="PROSITE" id="PS01081">
    <property type="entry name" value="HTH_TETR_1"/>
    <property type="match status" value="1"/>
</dbReference>
<accession>A0ABM9NJ42</accession>
<dbReference type="InterPro" id="IPR009057">
    <property type="entry name" value="Homeodomain-like_sf"/>
</dbReference>
<reference evidence="4 5" key="1">
    <citation type="submission" date="2024-04" db="EMBL/GenBank/DDBJ databases">
        <authorList>
            <person name="Cremers G."/>
        </authorList>
    </citation>
    <scope>NUCLEOTIDE SEQUENCE [LARGE SCALE GENOMIC DNA]</scope>
    <source>
        <strain evidence="4">MeCH1-AG</strain>
    </source>
</reference>
<keyword evidence="5" id="KW-1185">Reference proteome</keyword>
<dbReference type="SUPFAM" id="SSF46689">
    <property type="entry name" value="Homeodomain-like"/>
    <property type="match status" value="1"/>
</dbReference>
<protein>
    <submittedName>
        <fullName evidence="4">TetR family transcriptional regulator</fullName>
    </submittedName>
</protein>
<dbReference type="PRINTS" id="PR00455">
    <property type="entry name" value="HTHTETR"/>
</dbReference>
<dbReference type="InterPro" id="IPR050109">
    <property type="entry name" value="HTH-type_TetR-like_transc_reg"/>
</dbReference>
<evidence type="ECO:0000313" key="4">
    <source>
        <dbReference type="EMBL" id="CAL1240642.1"/>
    </source>
</evidence>
<dbReference type="RefSeq" id="WP_348757226.1">
    <property type="nucleotide sequence ID" value="NZ_OZ026884.1"/>
</dbReference>
<dbReference type="InterPro" id="IPR001647">
    <property type="entry name" value="HTH_TetR"/>
</dbReference>
<dbReference type="PANTHER" id="PTHR30055">
    <property type="entry name" value="HTH-TYPE TRANSCRIPTIONAL REGULATOR RUTR"/>
    <property type="match status" value="1"/>
</dbReference>
<sequence length="198" mass="22325">MQPASSVLFPDLCSRRAKVLRAALRLFTQRGFFNTSLQMIVSESGASVGFIYHHFRDKEGIARALYHHLLERMNALLDDIEAAHRTAEERCRAVIKLLFELTEAEGDSMGFIAHARHREFLPNEKAICSASAFVRMRGFVFEGIEKGEIRPMDPMVAAVIAYGGAIRMIGLRLDGVIEQPLSGYLEELWAHTWQALHP</sequence>
<feature type="domain" description="HTH tetR-type" evidence="3">
    <location>
        <begin position="13"/>
        <end position="73"/>
    </location>
</feature>
<dbReference type="InterPro" id="IPR036271">
    <property type="entry name" value="Tet_transcr_reg_TetR-rel_C_sf"/>
</dbReference>
<dbReference type="InterPro" id="IPR023772">
    <property type="entry name" value="DNA-bd_HTH_TetR-type_CS"/>
</dbReference>
<keyword evidence="1 2" id="KW-0238">DNA-binding</keyword>
<name>A0ABM9NJ42_9GAMM</name>
<dbReference type="Gene3D" id="1.10.357.10">
    <property type="entry name" value="Tetracycline Repressor, domain 2"/>
    <property type="match status" value="1"/>
</dbReference>
<evidence type="ECO:0000313" key="5">
    <source>
        <dbReference type="Proteomes" id="UP001497493"/>
    </source>
</evidence>
<dbReference type="SUPFAM" id="SSF48498">
    <property type="entry name" value="Tetracyclin repressor-like, C-terminal domain"/>
    <property type="match status" value="1"/>
</dbReference>
<dbReference type="Pfam" id="PF00440">
    <property type="entry name" value="TetR_N"/>
    <property type="match status" value="1"/>
</dbReference>
<proteinExistence type="predicted"/>
<organism evidence="4 5">
    <name type="scientific">Candidatus Methylocalor cossyra</name>
    <dbReference type="NCBI Taxonomy" id="3108543"/>
    <lineage>
        <taxon>Bacteria</taxon>
        <taxon>Pseudomonadati</taxon>
        <taxon>Pseudomonadota</taxon>
        <taxon>Gammaproteobacteria</taxon>
        <taxon>Methylococcales</taxon>
        <taxon>Methylococcaceae</taxon>
        <taxon>Candidatus Methylocalor</taxon>
    </lineage>
</organism>
<dbReference type="Proteomes" id="UP001497493">
    <property type="component" value="Chromosome"/>
</dbReference>